<dbReference type="PROSITE" id="PS50212">
    <property type="entry name" value="RASGEF_NTER"/>
    <property type="match status" value="1"/>
</dbReference>
<dbReference type="Proteomes" id="UP000585422">
    <property type="component" value="Unassembled WGS sequence"/>
</dbReference>
<comment type="caution">
    <text evidence="3">The sequence shown here is derived from an EMBL/GenBank/DDBJ whole genome shotgun (WGS) entry which is preliminary data.</text>
</comment>
<dbReference type="EMBL" id="VZSQ01000481">
    <property type="protein sequence ID" value="NWZ60220.1"/>
    <property type="molecule type" value="Genomic_DNA"/>
</dbReference>
<feature type="non-terminal residue" evidence="3">
    <location>
        <position position="172"/>
    </location>
</feature>
<dbReference type="Gene3D" id="1.20.870.10">
    <property type="entry name" value="Son of sevenless (SoS) protein Chain: S domain 1"/>
    <property type="match status" value="1"/>
</dbReference>
<dbReference type="InterPro" id="IPR000651">
    <property type="entry name" value="Ras-like_Gua-exchang_fac_N"/>
</dbReference>
<dbReference type="OrthoDB" id="546434at2759"/>
<feature type="domain" description="N-terminal Ras-GEF" evidence="2">
    <location>
        <begin position="37"/>
        <end position="172"/>
    </location>
</feature>
<feature type="non-terminal residue" evidence="3">
    <location>
        <position position="1"/>
    </location>
</feature>
<dbReference type="AlphaFoldDB" id="A0A7K7NYC9"/>
<proteinExistence type="predicted"/>
<dbReference type="GO" id="GO:0005085">
    <property type="term" value="F:guanyl-nucleotide exchange factor activity"/>
    <property type="evidence" value="ECO:0007669"/>
    <property type="project" value="UniProtKB-KW"/>
</dbReference>
<evidence type="ECO:0000313" key="3">
    <source>
        <dbReference type="EMBL" id="NWZ60220.1"/>
    </source>
</evidence>
<reference evidence="3 4" key="1">
    <citation type="submission" date="2019-09" db="EMBL/GenBank/DDBJ databases">
        <title>Bird 10,000 Genomes (B10K) Project - Family phase.</title>
        <authorList>
            <person name="Zhang G."/>
        </authorList>
    </citation>
    <scope>NUCLEOTIDE SEQUENCE [LARGE SCALE GENOMIC DNA]</scope>
    <source>
        <strain evidence="3">OUT-0040</strain>
        <tissue evidence="3">Blood</tissue>
    </source>
</reference>
<organism evidence="3 4">
    <name type="scientific">Haliaeetus albicilla</name>
    <name type="common">White-tailed sea-eagle</name>
    <name type="synonym">Falco albicilla</name>
    <dbReference type="NCBI Taxonomy" id="8969"/>
    <lineage>
        <taxon>Eukaryota</taxon>
        <taxon>Metazoa</taxon>
        <taxon>Chordata</taxon>
        <taxon>Craniata</taxon>
        <taxon>Vertebrata</taxon>
        <taxon>Euteleostomi</taxon>
        <taxon>Archelosauria</taxon>
        <taxon>Archosauria</taxon>
        <taxon>Dinosauria</taxon>
        <taxon>Saurischia</taxon>
        <taxon>Theropoda</taxon>
        <taxon>Coelurosauria</taxon>
        <taxon>Aves</taxon>
        <taxon>Neognathae</taxon>
        <taxon>Neoaves</taxon>
        <taxon>Telluraves</taxon>
        <taxon>Accipitrimorphae</taxon>
        <taxon>Accipitriformes</taxon>
        <taxon>Accipitridae</taxon>
        <taxon>Accipitrinae</taxon>
        <taxon>Haliaeetus</taxon>
    </lineage>
</organism>
<evidence type="ECO:0000313" key="4">
    <source>
        <dbReference type="Proteomes" id="UP000585422"/>
    </source>
</evidence>
<keyword evidence="1" id="KW-0344">Guanine-nucleotide releasing factor</keyword>
<gene>
    <name evidence="3" type="primary">Rasgrp4</name>
    <name evidence="3" type="ORF">HALALB_R16836</name>
</gene>
<evidence type="ECO:0000259" key="2">
    <source>
        <dbReference type="PROSITE" id="PS50212"/>
    </source>
</evidence>
<protein>
    <submittedName>
        <fullName evidence="3">GRP4 protein</fullName>
    </submittedName>
</protein>
<keyword evidence="4" id="KW-1185">Reference proteome</keyword>
<sequence>GCHRKTPGGTTARRPCRRRLTCPTAREISRAMASAGLGELPQACSLDQLLECCLDAFDLDGRLCRGEYTVDMTLTVHGWVVPSAELARRLLVLYPAGGGGDTATYQEAMRDGQEERALRVCLFVRHWVTHYPEAFRLEPALAEALGELRRAALHGGHEGHEGHARLLDFGHM</sequence>
<dbReference type="SUPFAM" id="SSF48366">
    <property type="entry name" value="Ras GEF"/>
    <property type="match status" value="1"/>
</dbReference>
<evidence type="ECO:0000256" key="1">
    <source>
        <dbReference type="PROSITE-ProRule" id="PRU00135"/>
    </source>
</evidence>
<name>A0A7K7NYC9_HALAL</name>
<accession>A0A7K7NYC9</accession>
<dbReference type="InterPro" id="IPR023578">
    <property type="entry name" value="Ras_GEF_dom_sf"/>
</dbReference>